<protein>
    <submittedName>
        <fullName evidence="2">Uncharacterized protein</fullName>
    </submittedName>
</protein>
<dbReference type="Proteomes" id="UP000001222">
    <property type="component" value="Segment"/>
</dbReference>
<organism evidence="2 3">
    <name type="scientific">Edwardsiella phage KF-1</name>
    <dbReference type="NCBI Taxonomy" id="1244856"/>
    <lineage>
        <taxon>Viruses</taxon>
        <taxon>Duplodnaviria</taxon>
        <taxon>Heunggongvirae</taxon>
        <taxon>Uroviricota</taxon>
        <taxon>Caudoviricetes</taxon>
        <taxon>Kafunavirus</taxon>
        <taxon>Kafunavirus KF1</taxon>
    </lineage>
</organism>
<dbReference type="EMBL" id="AB757800">
    <property type="protein sequence ID" value="BAM63088.1"/>
    <property type="molecule type" value="Genomic_DNA"/>
</dbReference>
<dbReference type="OrthoDB" id="35861at10239"/>
<feature type="region of interest" description="Disordered" evidence="1">
    <location>
        <begin position="14"/>
        <end position="39"/>
    </location>
</feature>
<sequence length="215" mass="23134">MWGAIIAGAASVAGSLMSKKSSDKASSQAEQANEASLQMQREQLEFEKERYADWKAIYGPIQENLGNYYQNLSPEYYEAMGLEAFELERTNAMSRLDETLAQRGITDSGLSASLRSDMAMQSATQRAQIRRQAPVQARQEQQDFLSLGMRADPAPSVSSALAQRSSFGQQSAMAAQGRAQQASMAAGQAFGSAVSTIGSGLSSYLDKNYSIGGSK</sequence>
<dbReference type="KEGG" id="vg:13997440"/>
<evidence type="ECO:0000313" key="2">
    <source>
        <dbReference type="EMBL" id="BAM63088.1"/>
    </source>
</evidence>
<keyword evidence="3" id="KW-1185">Reference proteome</keyword>
<dbReference type="GeneID" id="13997440"/>
<evidence type="ECO:0000313" key="3">
    <source>
        <dbReference type="Proteomes" id="UP000001222"/>
    </source>
</evidence>
<proteinExistence type="predicted"/>
<accession>K4PWS4</accession>
<dbReference type="RefSeq" id="YP_006990470.1">
    <property type="nucleotide sequence ID" value="NC_019420.1"/>
</dbReference>
<reference evidence="2 3" key="1">
    <citation type="journal article" date="2013" name="Genome Announc.">
        <title>Complete Genome Sequences of Edwardsiella tarda-Lytic Bacteriophages KF-1 and IW-1.</title>
        <authorList>
            <person name="Yasuike M."/>
            <person name="Sugaya E."/>
            <person name="Nakamura Y."/>
            <person name="Shigenobu Y."/>
            <person name="Kawato Y."/>
            <person name="Kai W."/>
            <person name="Fujiwara A."/>
            <person name="Sano M."/>
            <person name="Kobayashi T."/>
            <person name="Nakai T."/>
        </authorList>
    </citation>
    <scope>NUCLEOTIDE SEQUENCE [LARGE SCALE GENOMIC DNA]</scope>
</reference>
<feature type="compositionally biased region" description="Low complexity" evidence="1">
    <location>
        <begin position="14"/>
        <end position="36"/>
    </location>
</feature>
<evidence type="ECO:0000256" key="1">
    <source>
        <dbReference type="SAM" id="MobiDB-lite"/>
    </source>
</evidence>
<name>K4PWS4_9CAUD</name>